<dbReference type="EMBL" id="BARW01007721">
    <property type="protein sequence ID" value="GAI75332.1"/>
    <property type="molecule type" value="Genomic_DNA"/>
</dbReference>
<gene>
    <name evidence="2" type="ORF">S12H4_16001</name>
</gene>
<protein>
    <submittedName>
        <fullName evidence="2">Uncharacterized protein</fullName>
    </submittedName>
</protein>
<feature type="transmembrane region" description="Helical" evidence="1">
    <location>
        <begin position="92"/>
        <end position="113"/>
    </location>
</feature>
<feature type="transmembrane region" description="Helical" evidence="1">
    <location>
        <begin position="170"/>
        <end position="192"/>
    </location>
</feature>
<reference evidence="2" key="1">
    <citation type="journal article" date="2014" name="Front. Microbiol.">
        <title>High frequency of phylogenetically diverse reductive dehalogenase-homologous genes in deep subseafloor sedimentary metagenomes.</title>
        <authorList>
            <person name="Kawai M."/>
            <person name="Futagami T."/>
            <person name="Toyoda A."/>
            <person name="Takaki Y."/>
            <person name="Nishi S."/>
            <person name="Hori S."/>
            <person name="Arai W."/>
            <person name="Tsubouchi T."/>
            <person name="Morono Y."/>
            <person name="Uchiyama I."/>
            <person name="Ito T."/>
            <person name="Fujiyama A."/>
            <person name="Inagaki F."/>
            <person name="Takami H."/>
        </authorList>
    </citation>
    <scope>NUCLEOTIDE SEQUENCE</scope>
    <source>
        <strain evidence="2">Expedition CK06-06</strain>
    </source>
</reference>
<feature type="transmembrane region" description="Helical" evidence="1">
    <location>
        <begin position="62"/>
        <end position="86"/>
    </location>
</feature>
<name>X1R3L3_9ZZZZ</name>
<evidence type="ECO:0000256" key="1">
    <source>
        <dbReference type="SAM" id="Phobius"/>
    </source>
</evidence>
<feature type="transmembrane region" description="Helical" evidence="1">
    <location>
        <begin position="139"/>
        <end position="164"/>
    </location>
</feature>
<keyword evidence="1" id="KW-0472">Membrane</keyword>
<dbReference type="AlphaFoldDB" id="X1R3L3"/>
<sequence length="215" mass="24436">MSLYSVLESILVMAAVVFTLLGNFTANILYILIGSIMGIIALLVSLQISLRIKEDAGIDDIIFINALVYPLMVAIIFTIGSINVGLLNYQVIWFDLALSMAVFIIFMCLWIFLKQKWKLLIVDDVKFTSDVDKDKYPRFLLATLILGSIFGILFVIFKLVYIWLGYQITSYIIMGFTLGATILLSFFLSTLVRKMKERPPRVKKVKTPKVKKEKT</sequence>
<feature type="transmembrane region" description="Helical" evidence="1">
    <location>
        <begin position="28"/>
        <end position="50"/>
    </location>
</feature>
<proteinExistence type="predicted"/>
<evidence type="ECO:0000313" key="2">
    <source>
        <dbReference type="EMBL" id="GAI75332.1"/>
    </source>
</evidence>
<organism evidence="2">
    <name type="scientific">marine sediment metagenome</name>
    <dbReference type="NCBI Taxonomy" id="412755"/>
    <lineage>
        <taxon>unclassified sequences</taxon>
        <taxon>metagenomes</taxon>
        <taxon>ecological metagenomes</taxon>
    </lineage>
</organism>
<accession>X1R3L3</accession>
<keyword evidence="1" id="KW-0812">Transmembrane</keyword>
<comment type="caution">
    <text evidence="2">The sequence shown here is derived from an EMBL/GenBank/DDBJ whole genome shotgun (WGS) entry which is preliminary data.</text>
</comment>
<feature type="transmembrane region" description="Helical" evidence="1">
    <location>
        <begin position="5"/>
        <end position="22"/>
    </location>
</feature>
<feature type="non-terminal residue" evidence="2">
    <location>
        <position position="215"/>
    </location>
</feature>
<keyword evidence="1" id="KW-1133">Transmembrane helix</keyword>